<dbReference type="PANTHER" id="PTHR13903:SF8">
    <property type="entry name" value="PIRIN"/>
    <property type="match status" value="1"/>
</dbReference>
<dbReference type="InterPro" id="IPR014710">
    <property type="entry name" value="RmlC-like_jellyroll"/>
</dbReference>
<dbReference type="InterPro" id="IPR008778">
    <property type="entry name" value="Pirin_C_dom"/>
</dbReference>
<dbReference type="KEGG" id="rfs:C1I64_13565"/>
<organism evidence="6 7">
    <name type="scientific">Rathayibacter festucae DSM 15932</name>
    <dbReference type="NCBI Taxonomy" id="1328866"/>
    <lineage>
        <taxon>Bacteria</taxon>
        <taxon>Bacillati</taxon>
        <taxon>Actinomycetota</taxon>
        <taxon>Actinomycetes</taxon>
        <taxon>Micrococcales</taxon>
        <taxon>Microbacteriaceae</taxon>
        <taxon>Rathayibacter</taxon>
    </lineage>
</organism>
<sequence>MSDLEKHPEEHPVPSARSTAVEAPAVEAPAVEILEARLVPLGGPRAIEVRRTLPQRSRSTIGAWCFADHYGPVHLGEEAGMDVPPHPHTGLQTVSWLFEGEIDHRDSVGSHQLVRPGELNLMTAGRGISHSEVSTGAEPVLHGVQLWVALPEEARLGEPFFEHHRGVRVELPGATAQVFIGELLGASVPASVFTPLVAAQLDLEPGARVEIPLEAAWEHGVLVDAGPLEVDGVDVPRSDLAYLAPGRDVLVLTAGDEGARVVLIGGEPFPDQLVMWWNFVGRSHDDVAAARERWQSDVIAGGDADGPFGTVADYPGRALPAPTLPTVRLKPRRRA</sequence>
<dbReference type="CDD" id="cd02247">
    <property type="entry name" value="cupin_pirin_C"/>
    <property type="match status" value="1"/>
</dbReference>
<dbReference type="EMBL" id="CP028137">
    <property type="protein sequence ID" value="AZZ52964.1"/>
    <property type="molecule type" value="Genomic_DNA"/>
</dbReference>
<dbReference type="InterPro" id="IPR012093">
    <property type="entry name" value="Pirin"/>
</dbReference>
<evidence type="ECO:0000259" key="5">
    <source>
        <dbReference type="Pfam" id="PF05726"/>
    </source>
</evidence>
<name>A0A3Q9UXW3_9MICO</name>
<evidence type="ECO:0000256" key="3">
    <source>
        <dbReference type="SAM" id="MobiDB-lite"/>
    </source>
</evidence>
<dbReference type="InterPro" id="IPR003829">
    <property type="entry name" value="Pirin_N_dom"/>
</dbReference>
<evidence type="ECO:0000256" key="1">
    <source>
        <dbReference type="ARBA" id="ARBA00008416"/>
    </source>
</evidence>
<feature type="compositionally biased region" description="Basic and acidic residues" evidence="3">
    <location>
        <begin position="1"/>
        <end position="12"/>
    </location>
</feature>
<dbReference type="Proteomes" id="UP000285317">
    <property type="component" value="Chromosome"/>
</dbReference>
<proteinExistence type="inferred from homology"/>
<evidence type="ECO:0000256" key="2">
    <source>
        <dbReference type="RuleBase" id="RU003457"/>
    </source>
</evidence>
<dbReference type="InterPro" id="IPR011051">
    <property type="entry name" value="RmlC_Cupin_sf"/>
</dbReference>
<accession>A0A3Q9UXW3</accession>
<dbReference type="AlphaFoldDB" id="A0A3Q9UXW3"/>
<evidence type="ECO:0000259" key="4">
    <source>
        <dbReference type="Pfam" id="PF02678"/>
    </source>
</evidence>
<dbReference type="PANTHER" id="PTHR13903">
    <property type="entry name" value="PIRIN-RELATED"/>
    <property type="match status" value="1"/>
</dbReference>
<feature type="domain" description="Pirin C-terminal" evidence="5">
    <location>
        <begin position="200"/>
        <end position="296"/>
    </location>
</feature>
<protein>
    <submittedName>
        <fullName evidence="6">Pirin</fullName>
    </submittedName>
</protein>
<dbReference type="SUPFAM" id="SSF51182">
    <property type="entry name" value="RmlC-like cupins"/>
    <property type="match status" value="1"/>
</dbReference>
<dbReference type="Gene3D" id="2.60.120.10">
    <property type="entry name" value="Jelly Rolls"/>
    <property type="match status" value="2"/>
</dbReference>
<comment type="similarity">
    <text evidence="1 2">Belongs to the pirin family.</text>
</comment>
<feature type="domain" description="Pirin N-terminal" evidence="4">
    <location>
        <begin position="48"/>
        <end position="148"/>
    </location>
</feature>
<feature type="region of interest" description="Disordered" evidence="3">
    <location>
        <begin position="1"/>
        <end position="21"/>
    </location>
</feature>
<reference evidence="6 7" key="1">
    <citation type="submission" date="2018-03" db="EMBL/GenBank/DDBJ databases">
        <title>Bacteriophage NCPPB3778 and a type I-E CRISPR drive the evolution of the US Biological Select Agent, Rathayibacter toxicus.</title>
        <authorList>
            <person name="Davis E.W.II."/>
            <person name="Tabima J.F."/>
            <person name="Weisberg A.J."/>
            <person name="Dantas Lopes L."/>
            <person name="Wiseman M.S."/>
            <person name="Wiseman M.S."/>
            <person name="Pupko T."/>
            <person name="Belcher M.S."/>
            <person name="Sechler A.J."/>
            <person name="Tancos M.A."/>
            <person name="Schroeder B.K."/>
            <person name="Murray T.D."/>
            <person name="Luster D.G."/>
            <person name="Schneider W.L."/>
            <person name="Rogers E."/>
            <person name="Andreote F.D."/>
            <person name="Grunwald N.J."/>
            <person name="Putnam M.L."/>
            <person name="Chang J.H."/>
        </authorList>
    </citation>
    <scope>NUCLEOTIDE SEQUENCE [LARGE SCALE GENOMIC DNA]</scope>
    <source>
        <strain evidence="6 7">DSM 15932</strain>
    </source>
</reference>
<dbReference type="Pfam" id="PF05726">
    <property type="entry name" value="Pirin_C"/>
    <property type="match status" value="1"/>
</dbReference>
<dbReference type="Pfam" id="PF02678">
    <property type="entry name" value="Pirin"/>
    <property type="match status" value="1"/>
</dbReference>
<evidence type="ECO:0000313" key="7">
    <source>
        <dbReference type="Proteomes" id="UP000285317"/>
    </source>
</evidence>
<dbReference type="RefSeq" id="WP_127887552.1">
    <property type="nucleotide sequence ID" value="NZ_CP028137.1"/>
</dbReference>
<evidence type="ECO:0000313" key="6">
    <source>
        <dbReference type="EMBL" id="AZZ52964.1"/>
    </source>
</evidence>
<dbReference type="CDD" id="cd02909">
    <property type="entry name" value="cupin_pirin_N"/>
    <property type="match status" value="1"/>
</dbReference>
<gene>
    <name evidence="6" type="ORF">C1I64_13565</name>
</gene>